<proteinExistence type="inferred from homology"/>
<evidence type="ECO:0000313" key="3">
    <source>
        <dbReference type="EMBL" id="WAR28696.1"/>
    </source>
</evidence>
<feature type="transmembrane region" description="Helical" evidence="2">
    <location>
        <begin position="58"/>
        <end position="87"/>
    </location>
</feature>
<dbReference type="PANTHER" id="PTHR10686">
    <property type="entry name" value="FOLATE TRANSPORTER"/>
    <property type="match status" value="1"/>
</dbReference>
<name>A0ABY7G6N6_MYAAR</name>
<dbReference type="EMBL" id="CP111026">
    <property type="protein sequence ID" value="WAR28696.1"/>
    <property type="molecule type" value="Genomic_DNA"/>
</dbReference>
<evidence type="ECO:0000256" key="2">
    <source>
        <dbReference type="SAM" id="Phobius"/>
    </source>
</evidence>
<organism evidence="3 4">
    <name type="scientific">Mya arenaria</name>
    <name type="common">Soft-shell clam</name>
    <dbReference type="NCBI Taxonomy" id="6604"/>
    <lineage>
        <taxon>Eukaryota</taxon>
        <taxon>Metazoa</taxon>
        <taxon>Spiralia</taxon>
        <taxon>Lophotrochozoa</taxon>
        <taxon>Mollusca</taxon>
        <taxon>Bivalvia</taxon>
        <taxon>Autobranchia</taxon>
        <taxon>Heteroconchia</taxon>
        <taxon>Euheterodonta</taxon>
        <taxon>Imparidentia</taxon>
        <taxon>Neoheterodontei</taxon>
        <taxon>Myida</taxon>
        <taxon>Myoidea</taxon>
        <taxon>Myidae</taxon>
        <taxon>Mya</taxon>
    </lineage>
</organism>
<feature type="transmembrane region" description="Helical" evidence="2">
    <location>
        <begin position="31"/>
        <end position="52"/>
    </location>
</feature>
<comment type="similarity">
    <text evidence="1">Belongs to the reduced folate carrier (RFC) transporter (TC 2.A.48) family.</text>
</comment>
<feature type="non-terminal residue" evidence="3">
    <location>
        <position position="114"/>
    </location>
</feature>
<keyword evidence="2" id="KW-1133">Transmembrane helix</keyword>
<keyword evidence="2" id="KW-0472">Membrane</keyword>
<dbReference type="Pfam" id="PF01770">
    <property type="entry name" value="Folate_carrier"/>
    <property type="match status" value="1"/>
</dbReference>
<dbReference type="PANTHER" id="PTHR10686:SF18">
    <property type="entry name" value="IP11787P-RELATED"/>
    <property type="match status" value="1"/>
</dbReference>
<dbReference type="Proteomes" id="UP001164746">
    <property type="component" value="Chromosome 15"/>
</dbReference>
<evidence type="ECO:0000256" key="1">
    <source>
        <dbReference type="ARBA" id="ARBA00005773"/>
    </source>
</evidence>
<keyword evidence="4" id="KW-1185">Reference proteome</keyword>
<keyword evidence="2" id="KW-0812">Transmembrane</keyword>
<reference evidence="3" key="1">
    <citation type="submission" date="2022-11" db="EMBL/GenBank/DDBJ databases">
        <title>Centuries of genome instability and evolution in soft-shell clam transmissible cancer (bioRxiv).</title>
        <authorList>
            <person name="Hart S.F.M."/>
            <person name="Yonemitsu M.A."/>
            <person name="Giersch R.M."/>
            <person name="Beal B.F."/>
            <person name="Arriagada G."/>
            <person name="Davis B.W."/>
            <person name="Ostrander E.A."/>
            <person name="Goff S.P."/>
            <person name="Metzger M.J."/>
        </authorList>
    </citation>
    <scope>NUCLEOTIDE SEQUENCE</scope>
    <source>
        <strain evidence="3">MELC-2E11</strain>
        <tissue evidence="3">Siphon/mantle</tissue>
    </source>
</reference>
<dbReference type="InterPro" id="IPR002666">
    <property type="entry name" value="Folate_carrier"/>
</dbReference>
<sequence length="114" mass="12756">ACGKFQVANYVQNLWEILSPYQNYNPRKHHIYNGASSCAVLAVGFLPVNWSVPGTCQLVTTVICGLNAIFLLIMSQTSSIWVCYVLYDLFRSTYKIVLVKAAYSSDSKCSYPQT</sequence>
<gene>
    <name evidence="3" type="ORF">MAR_014400</name>
</gene>
<protein>
    <submittedName>
        <fullName evidence="3">S19A2-like protein</fullName>
    </submittedName>
</protein>
<accession>A0ABY7G6N6</accession>
<evidence type="ECO:0000313" key="4">
    <source>
        <dbReference type="Proteomes" id="UP001164746"/>
    </source>
</evidence>